<dbReference type="SUPFAM" id="SSF48613">
    <property type="entry name" value="Heme oxygenase-like"/>
    <property type="match status" value="1"/>
</dbReference>
<sequence length="215" mass="22977">MSAAEDLVRRARAENPPGGNRFLELLEASAVPRERLTWLAGEQWHIVSSDRRSFAVVAARFPEPPAGDLFLALAGGEGTALGLLTGFAAALGWTEEDLRAYEPRPLAQAYPAYLAWSALSGTRSGLALAMLANLQEWGAYCGRAADALTARYGLAEEAVAFFRYFAAPPPGFAEQATAVIEQGLAAGEEPREALRAARLLHAYEAAFWAALAEGL</sequence>
<organism evidence="3 4">
    <name type="scientific">Actinoallomurus liliacearum</name>
    <dbReference type="NCBI Taxonomy" id="1080073"/>
    <lineage>
        <taxon>Bacteria</taxon>
        <taxon>Bacillati</taxon>
        <taxon>Actinomycetota</taxon>
        <taxon>Actinomycetes</taxon>
        <taxon>Streptosporangiales</taxon>
        <taxon>Thermomonosporaceae</taxon>
        <taxon>Actinoallomurus</taxon>
    </lineage>
</organism>
<dbReference type="Gene3D" id="1.20.910.10">
    <property type="entry name" value="Heme oxygenase-like"/>
    <property type="match status" value="1"/>
</dbReference>
<comment type="caution">
    <text evidence="3">The sequence shown here is derived from an EMBL/GenBank/DDBJ whole genome shotgun (WGS) entry which is preliminary data.</text>
</comment>
<dbReference type="EMBL" id="BAABHJ010000023">
    <property type="protein sequence ID" value="GAA4613434.1"/>
    <property type="molecule type" value="Genomic_DNA"/>
</dbReference>
<reference evidence="4" key="1">
    <citation type="journal article" date="2019" name="Int. J. Syst. Evol. Microbiol.">
        <title>The Global Catalogue of Microorganisms (GCM) 10K type strain sequencing project: providing services to taxonomists for standard genome sequencing and annotation.</title>
        <authorList>
            <consortium name="The Broad Institute Genomics Platform"/>
            <consortium name="The Broad Institute Genome Sequencing Center for Infectious Disease"/>
            <person name="Wu L."/>
            <person name="Ma J."/>
        </authorList>
    </citation>
    <scope>NUCLEOTIDE SEQUENCE [LARGE SCALE GENOMIC DNA]</scope>
    <source>
        <strain evidence="4">JCM 17938</strain>
    </source>
</reference>
<name>A0ABP8TTR4_9ACTN</name>
<dbReference type="InterPro" id="IPR016084">
    <property type="entry name" value="Haem_Oase-like_multi-hlx"/>
</dbReference>
<gene>
    <name evidence="3" type="ORF">GCM10023195_58120</name>
</gene>
<evidence type="ECO:0000313" key="4">
    <source>
        <dbReference type="Proteomes" id="UP001500212"/>
    </source>
</evidence>
<evidence type="ECO:0000259" key="2">
    <source>
        <dbReference type="Pfam" id="PF03070"/>
    </source>
</evidence>
<dbReference type="InterPro" id="IPR004305">
    <property type="entry name" value="Thiaminase-2/PQQC"/>
</dbReference>
<protein>
    <recommendedName>
        <fullName evidence="2">Thiaminase-2/PQQC domain-containing protein</fullName>
    </recommendedName>
</protein>
<keyword evidence="4" id="KW-1185">Reference proteome</keyword>
<evidence type="ECO:0000256" key="1">
    <source>
        <dbReference type="ARBA" id="ARBA00004948"/>
    </source>
</evidence>
<evidence type="ECO:0000313" key="3">
    <source>
        <dbReference type="EMBL" id="GAA4613434.1"/>
    </source>
</evidence>
<accession>A0ABP8TTR4</accession>
<comment type="pathway">
    <text evidence="1">Cofactor biosynthesis; thiamine diphosphate biosynthesis.</text>
</comment>
<dbReference type="Pfam" id="PF03070">
    <property type="entry name" value="TENA_THI-4"/>
    <property type="match status" value="1"/>
</dbReference>
<dbReference type="RefSeq" id="WP_345361381.1">
    <property type="nucleotide sequence ID" value="NZ_BAABHJ010000023.1"/>
</dbReference>
<dbReference type="Proteomes" id="UP001500212">
    <property type="component" value="Unassembled WGS sequence"/>
</dbReference>
<feature type="domain" description="Thiaminase-2/PQQC" evidence="2">
    <location>
        <begin position="22"/>
        <end position="139"/>
    </location>
</feature>
<proteinExistence type="predicted"/>